<dbReference type="CDD" id="cd00789">
    <property type="entry name" value="KU_like"/>
    <property type="match status" value="1"/>
</dbReference>
<protein>
    <recommendedName>
        <fullName evidence="1">Non-homologous end joining protein Ku</fullName>
    </recommendedName>
</protein>
<dbReference type="RefSeq" id="WP_219158392.1">
    <property type="nucleotide sequence ID" value="NZ_JAHWQX010000001.1"/>
</dbReference>
<evidence type="ECO:0000256" key="2">
    <source>
        <dbReference type="SAM" id="MobiDB-lite"/>
    </source>
</evidence>
<keyword evidence="1" id="KW-0233">DNA recombination</keyword>
<dbReference type="Proteomes" id="UP001430804">
    <property type="component" value="Unassembled WGS sequence"/>
</dbReference>
<accession>A0ABS6WK25</accession>
<keyword evidence="1" id="KW-0227">DNA damage</keyword>
<name>A0ABS6WK25_9HYPH</name>
<organism evidence="4 5">
    <name type="scientific">Pseudohoeflea coraliihabitans</name>
    <dbReference type="NCBI Taxonomy" id="2860393"/>
    <lineage>
        <taxon>Bacteria</taxon>
        <taxon>Pseudomonadati</taxon>
        <taxon>Pseudomonadota</taxon>
        <taxon>Alphaproteobacteria</taxon>
        <taxon>Hyphomicrobiales</taxon>
        <taxon>Rhizobiaceae</taxon>
        <taxon>Pseudohoeflea</taxon>
    </lineage>
</organism>
<evidence type="ECO:0000256" key="1">
    <source>
        <dbReference type="HAMAP-Rule" id="MF_01875"/>
    </source>
</evidence>
<dbReference type="EMBL" id="JAHWQX010000001">
    <property type="protein sequence ID" value="MBW3096298.1"/>
    <property type="molecule type" value="Genomic_DNA"/>
</dbReference>
<comment type="caution">
    <text evidence="4">The sequence shown here is derived from an EMBL/GenBank/DDBJ whole genome shotgun (WGS) entry which is preliminary data.</text>
</comment>
<comment type="subunit">
    <text evidence="1">Homodimer. Interacts with LigD.</text>
</comment>
<keyword evidence="1" id="KW-0238">DNA-binding</keyword>
<dbReference type="PIRSF" id="PIRSF006493">
    <property type="entry name" value="Prok_Ku"/>
    <property type="match status" value="1"/>
</dbReference>
<dbReference type="HAMAP" id="MF_01875">
    <property type="entry name" value="Prokaryotic_Ku"/>
    <property type="match status" value="1"/>
</dbReference>
<sequence length="306" mass="33506">MAPRSLWKGQLRLSLVSIPVELYSATQSSGRTSFRQIHKPSGKRVHYDKVVEGIGPVDNDDIVKGYEIEKGEYVLLEPEEIDAVKLETKRTLELVQFVEASAIDPIYYDKPYYLVPENQLAEEAYQVIRDALRSTRKVGIGQLTMRGREYLIAVKPCGSGLLLETLHYAAELRDADPLFKGIPETKADSDLLEVATALIDKKTSDFDASAYKSNYEAALRDLVKRKMKGKRLTIDEDEERSDSGGDNVIDLMATLKKSLEGSSGSGASKSRAGKSSRSKSASSKTGSKSAKSKSAKSSGGSTRKSA</sequence>
<dbReference type="Pfam" id="PF02735">
    <property type="entry name" value="Ku"/>
    <property type="match status" value="1"/>
</dbReference>
<comment type="similarity">
    <text evidence="1">Belongs to the prokaryotic Ku family.</text>
</comment>
<evidence type="ECO:0000313" key="5">
    <source>
        <dbReference type="Proteomes" id="UP001430804"/>
    </source>
</evidence>
<feature type="compositionally biased region" description="Low complexity" evidence="2">
    <location>
        <begin position="261"/>
        <end position="270"/>
    </location>
</feature>
<gene>
    <name evidence="1" type="primary">ku</name>
    <name evidence="4" type="ORF">KY465_03280</name>
</gene>
<dbReference type="PANTHER" id="PTHR41251">
    <property type="entry name" value="NON-HOMOLOGOUS END JOINING PROTEIN KU"/>
    <property type="match status" value="1"/>
</dbReference>
<dbReference type="PANTHER" id="PTHR41251:SF1">
    <property type="entry name" value="NON-HOMOLOGOUS END JOINING PROTEIN KU"/>
    <property type="match status" value="1"/>
</dbReference>
<dbReference type="InterPro" id="IPR006164">
    <property type="entry name" value="DNA_bd_Ku70/Ku80"/>
</dbReference>
<evidence type="ECO:0000259" key="3">
    <source>
        <dbReference type="SMART" id="SM00559"/>
    </source>
</evidence>
<reference evidence="4" key="1">
    <citation type="submission" date="2021-07" db="EMBL/GenBank/DDBJ databases">
        <title>Pseudohoeflea marina sp. nov. a polyhydroxyalcanoate-producing bacterium.</title>
        <authorList>
            <person name="Zheng W."/>
            <person name="Yu S."/>
            <person name="Huang Y."/>
        </authorList>
    </citation>
    <scope>NUCLEOTIDE SEQUENCE</scope>
    <source>
        <strain evidence="4">DP4N28-3</strain>
    </source>
</reference>
<feature type="compositionally biased region" description="Low complexity" evidence="2">
    <location>
        <begin position="295"/>
        <end position="306"/>
    </location>
</feature>
<comment type="function">
    <text evidence="1">With LigD forms a non-homologous end joining (NHEJ) DNA repair enzyme, which repairs dsDNA breaks with reduced fidelity. Binds linear dsDNA with 5'- and 3'- overhangs but not closed circular dsDNA nor ssDNA. Recruits and stimulates the ligase activity of LigD.</text>
</comment>
<feature type="region of interest" description="Disordered" evidence="2">
    <location>
        <begin position="259"/>
        <end position="306"/>
    </location>
</feature>
<proteinExistence type="inferred from homology"/>
<keyword evidence="5" id="KW-1185">Reference proteome</keyword>
<feature type="domain" description="Ku" evidence="3">
    <location>
        <begin position="54"/>
        <end position="184"/>
    </location>
</feature>
<feature type="compositionally biased region" description="Low complexity" evidence="2">
    <location>
        <begin position="278"/>
        <end position="289"/>
    </location>
</feature>
<dbReference type="InterPro" id="IPR009187">
    <property type="entry name" value="Prok_Ku"/>
</dbReference>
<dbReference type="NCBIfam" id="TIGR02772">
    <property type="entry name" value="Ku_bact"/>
    <property type="match status" value="1"/>
</dbReference>
<keyword evidence="1" id="KW-0234">DNA repair</keyword>
<dbReference type="SMART" id="SM00559">
    <property type="entry name" value="Ku78"/>
    <property type="match status" value="1"/>
</dbReference>
<evidence type="ECO:0000313" key="4">
    <source>
        <dbReference type="EMBL" id="MBW3096298.1"/>
    </source>
</evidence>